<keyword evidence="3" id="KW-1185">Reference proteome</keyword>
<proteinExistence type="predicted"/>
<organism evidence="2 3">
    <name type="scientific">Eumeta variegata</name>
    <name type="common">Bagworm moth</name>
    <name type="synonym">Eumeta japonica</name>
    <dbReference type="NCBI Taxonomy" id="151549"/>
    <lineage>
        <taxon>Eukaryota</taxon>
        <taxon>Metazoa</taxon>
        <taxon>Ecdysozoa</taxon>
        <taxon>Arthropoda</taxon>
        <taxon>Hexapoda</taxon>
        <taxon>Insecta</taxon>
        <taxon>Pterygota</taxon>
        <taxon>Neoptera</taxon>
        <taxon>Endopterygota</taxon>
        <taxon>Lepidoptera</taxon>
        <taxon>Glossata</taxon>
        <taxon>Ditrysia</taxon>
        <taxon>Tineoidea</taxon>
        <taxon>Psychidae</taxon>
        <taxon>Oiketicinae</taxon>
        <taxon>Eumeta</taxon>
    </lineage>
</organism>
<dbReference type="STRING" id="151549.A0A4C1SVC0"/>
<evidence type="ECO:0000313" key="2">
    <source>
        <dbReference type="EMBL" id="GBP05896.1"/>
    </source>
</evidence>
<sequence length="222" mass="24095">MKTLISTVQNLIVNEPGSSAPEGVSSAGAVMSQNPLAFFCSTVVRLVALQVLERDKQSQINRVGGDLRTGSLAFTGSRDAKRPAKLLGLYIRQLSGFAHCLHMFENRLSTGPRIRQQVALMAYFVRNKTFFNFNIYWNNDWSSYTLSLCPALSTPGSGSGGICTPVTLYLNKLYIHLESLYQAALLVVITKQQTSQSGEHAVASALRLVHQVPGGAASSQSN</sequence>
<dbReference type="Pfam" id="PF20262">
    <property type="entry name" value="UNC80_C"/>
    <property type="match status" value="1"/>
</dbReference>
<gene>
    <name evidence="2" type="primary">unc80</name>
    <name evidence="2" type="ORF">EVAR_101583_1</name>
</gene>
<accession>A0A4C1SVC0</accession>
<dbReference type="Proteomes" id="UP000299102">
    <property type="component" value="Unassembled WGS sequence"/>
</dbReference>
<name>A0A4C1SVC0_EUMVA</name>
<dbReference type="InterPro" id="IPR046460">
    <property type="entry name" value="UNC80_C"/>
</dbReference>
<evidence type="ECO:0000313" key="3">
    <source>
        <dbReference type="Proteomes" id="UP000299102"/>
    </source>
</evidence>
<protein>
    <submittedName>
        <fullName evidence="2">Protein unc-80 homolog</fullName>
    </submittedName>
</protein>
<dbReference type="EMBL" id="BGZK01007855">
    <property type="protein sequence ID" value="GBP05896.1"/>
    <property type="molecule type" value="Genomic_DNA"/>
</dbReference>
<evidence type="ECO:0000259" key="1">
    <source>
        <dbReference type="Pfam" id="PF20262"/>
    </source>
</evidence>
<comment type="caution">
    <text evidence="2">The sequence shown here is derived from an EMBL/GenBank/DDBJ whole genome shotgun (WGS) entry which is preliminary data.</text>
</comment>
<reference evidence="2 3" key="1">
    <citation type="journal article" date="2019" name="Commun. Biol.">
        <title>The bagworm genome reveals a unique fibroin gene that provides high tensile strength.</title>
        <authorList>
            <person name="Kono N."/>
            <person name="Nakamura H."/>
            <person name="Ohtoshi R."/>
            <person name="Tomita M."/>
            <person name="Numata K."/>
            <person name="Arakawa K."/>
        </authorList>
    </citation>
    <scope>NUCLEOTIDE SEQUENCE [LARGE SCALE GENOMIC DNA]</scope>
</reference>
<feature type="domain" description="Protein UNC80 C-terminal" evidence="1">
    <location>
        <begin position="1"/>
        <end position="63"/>
    </location>
</feature>
<dbReference type="AlphaFoldDB" id="A0A4C1SVC0"/>